<name>A0A1X7UBD8_AMPQE</name>
<dbReference type="EnsemblMetazoa" id="Aqu2.1.24776_001">
    <property type="protein sequence ID" value="Aqu2.1.24776_001"/>
    <property type="gene ID" value="Aqu2.1.24776"/>
</dbReference>
<protein>
    <recommendedName>
        <fullName evidence="2">MULE transposase domain-containing protein</fullName>
    </recommendedName>
</protein>
<evidence type="ECO:0008006" key="2">
    <source>
        <dbReference type="Google" id="ProtNLM"/>
    </source>
</evidence>
<organism evidence="1">
    <name type="scientific">Amphimedon queenslandica</name>
    <name type="common">Sponge</name>
    <dbReference type="NCBI Taxonomy" id="400682"/>
    <lineage>
        <taxon>Eukaryota</taxon>
        <taxon>Metazoa</taxon>
        <taxon>Porifera</taxon>
        <taxon>Demospongiae</taxon>
        <taxon>Heteroscleromorpha</taxon>
        <taxon>Haplosclerida</taxon>
        <taxon>Niphatidae</taxon>
        <taxon>Amphimedon</taxon>
    </lineage>
</organism>
<proteinExistence type="predicted"/>
<accession>A0A1X7UBD8</accession>
<sequence length="58" mass="6665">SADYFGHKVHIDLNEKLVMYGVTHICAIHGFSNKIFAFITSPIKNCIEIYAHLYMYSV</sequence>
<evidence type="ECO:0000313" key="1">
    <source>
        <dbReference type="EnsemblMetazoa" id="Aqu2.1.24776_001"/>
    </source>
</evidence>
<dbReference type="InParanoid" id="A0A1X7UBD8"/>
<dbReference type="AlphaFoldDB" id="A0A1X7UBD8"/>
<reference evidence="1" key="1">
    <citation type="submission" date="2017-05" db="UniProtKB">
        <authorList>
            <consortium name="EnsemblMetazoa"/>
        </authorList>
    </citation>
    <scope>IDENTIFICATION</scope>
</reference>